<dbReference type="OrthoDB" id="5376140at2759"/>
<feature type="chain" id="PRO_5034868907" evidence="3">
    <location>
        <begin position="19"/>
        <end position="1062"/>
    </location>
</feature>
<proteinExistence type="predicted"/>
<evidence type="ECO:0000256" key="1">
    <source>
        <dbReference type="ARBA" id="ARBA00022801"/>
    </source>
</evidence>
<dbReference type="InterPro" id="IPR007312">
    <property type="entry name" value="Phosphoesterase"/>
</dbReference>
<organism evidence="4 5">
    <name type="scientific">Aspergillus hiratsukae</name>
    <dbReference type="NCBI Taxonomy" id="1194566"/>
    <lineage>
        <taxon>Eukaryota</taxon>
        <taxon>Fungi</taxon>
        <taxon>Dikarya</taxon>
        <taxon>Ascomycota</taxon>
        <taxon>Pezizomycotina</taxon>
        <taxon>Eurotiomycetes</taxon>
        <taxon>Eurotiomycetidae</taxon>
        <taxon>Eurotiales</taxon>
        <taxon>Aspergillaceae</taxon>
        <taxon>Aspergillus</taxon>
        <taxon>Aspergillus subgen. Fumigati</taxon>
    </lineage>
</organism>
<dbReference type="PANTHER" id="PTHR31956">
    <property type="entry name" value="NON-SPECIFIC PHOSPHOLIPASE C4-RELATED"/>
    <property type="match status" value="1"/>
</dbReference>
<protein>
    <submittedName>
        <fullName evidence="4">Uncharacterized protein</fullName>
    </submittedName>
</protein>
<dbReference type="Gene3D" id="3.40.720.10">
    <property type="entry name" value="Alkaline Phosphatase, subunit A"/>
    <property type="match status" value="2"/>
</dbReference>
<dbReference type="EMBL" id="JACBAD010002089">
    <property type="protein sequence ID" value="KAF7117458.1"/>
    <property type="molecule type" value="Genomic_DNA"/>
</dbReference>
<keyword evidence="5" id="KW-1185">Reference proteome</keyword>
<dbReference type="GO" id="GO:0042578">
    <property type="term" value="F:phosphoric ester hydrolase activity"/>
    <property type="evidence" value="ECO:0007669"/>
    <property type="project" value="UniProtKB-ARBA"/>
</dbReference>
<gene>
    <name evidence="4" type="ORF">CNMCM5793_006440</name>
</gene>
<feature type="region of interest" description="Disordered" evidence="2">
    <location>
        <begin position="1037"/>
        <end position="1062"/>
    </location>
</feature>
<evidence type="ECO:0000313" key="4">
    <source>
        <dbReference type="EMBL" id="KAF7117458.1"/>
    </source>
</evidence>
<feature type="signal peptide" evidence="3">
    <location>
        <begin position="1"/>
        <end position="18"/>
    </location>
</feature>
<comment type="caution">
    <text evidence="4">The sequence shown here is derived from an EMBL/GenBank/DDBJ whole genome shotgun (WGS) entry which is preliminary data.</text>
</comment>
<dbReference type="Proteomes" id="UP000630445">
    <property type="component" value="Unassembled WGS sequence"/>
</dbReference>
<sequence>MKTSTIASALVLAGSAVAKSDTNSDVWGQLNGKIKHVIYLMLENRSFDNIAGYWTFNKNLDNLVNNPHCNSYYSDNYTVWGQPFYICSQPYEQEVPLNDPDHAFAGTSYGIFETFNPASNMTPTMGGFIQREQQARNSTPGDASFVIQGFSQDKTNVLATLAQNYAVMDRYFAEHPGPTYPNRQFATAGSSCGYVDNTDQSWVLSTTNNVTGYGVNCSRSIFEALSEKNISWRNYLETDLSDAFFYQWVQENAMDNIVHASQLFDDLEQGTLPSFSYYNVECCTKTSMHPTSNIATGELMIKNLYDKLRASKYWEETLLIVNFDEHGGFADHVPTPVGVPIPEDGISFSGMSDGHNVTYDFDRLGVRVLCLLISPWIPEGTLIHEDGTMYAANSEYTHSSHLHFLENLWDLGTFNNRVSWAKTYEHVFADKMRTDTPEAMPNVQWYSGSGSVQPAAAPYLLNQPVSYYHELERGSEGKISCTTLDSGALIVAPKAALAKAIEGTESVSIHGIANDRLEEASAQHYSTFSPCPHPTVPEDNLFEEYECQENRWQAYQVGHDSSSHSSTPCEKYREFSKGTFVKVQLKPADEKCDTMINHIIYIHDIVLPSPETALPPKLMVTKYSFIADHLDLGAESPIEKDKELVVHFRNPDRMGEESDSEFICVDAIVAADAEQDRWTVSRGFQKPGPSSGFYARYAIQRDTEPLSLFMTSLKPALSNHSGNYHAPSFSPLPVAVVIDFSPEDLRLSSGFKEAAYRIGAAIGYDKQCYQPWRNQHPGASMYLGSPTSIIADLESGKLRLPTLGETESRIGIISSWKKSQVLPFTKSETAGLDASNLVEDHSTIFQCCCLAAQSSTLNLDFIVLTIFRPTANEEFSVLLADTVAVLLERGYSVTVRPIVLDYEEEKEQRDVLLLFAAPCGTIPEWIDETLSDLQLTSLRGNTALDDNVESTTRVETQCSANSRLVTDAALPEDKAAHDQTTVQSTSLPIPAIVYEADRSGDDCQPGRKSSMALDPISQLARNIATIVTRVIGELSKGSQRPGECAASTRLDDDSGNAKRLRV</sequence>
<dbReference type="PANTHER" id="PTHR31956:SF1">
    <property type="entry name" value="NON-SPECIFIC PHOSPHOLIPASE C1"/>
    <property type="match status" value="1"/>
</dbReference>
<dbReference type="AlphaFoldDB" id="A0A8H6P563"/>
<dbReference type="InterPro" id="IPR017850">
    <property type="entry name" value="Alkaline_phosphatase_core_sf"/>
</dbReference>
<evidence type="ECO:0000256" key="2">
    <source>
        <dbReference type="SAM" id="MobiDB-lite"/>
    </source>
</evidence>
<evidence type="ECO:0000313" key="5">
    <source>
        <dbReference type="Proteomes" id="UP000630445"/>
    </source>
</evidence>
<keyword evidence="1" id="KW-0378">Hydrolase</keyword>
<keyword evidence="3" id="KW-0732">Signal</keyword>
<dbReference type="Pfam" id="PF04185">
    <property type="entry name" value="Phosphoesterase"/>
    <property type="match status" value="1"/>
</dbReference>
<dbReference type="GO" id="GO:0009395">
    <property type="term" value="P:phospholipid catabolic process"/>
    <property type="evidence" value="ECO:0007669"/>
    <property type="project" value="TreeGrafter"/>
</dbReference>
<name>A0A8H6P563_9EURO</name>
<accession>A0A8H6P563</accession>
<reference evidence="4" key="1">
    <citation type="submission" date="2020-06" db="EMBL/GenBank/DDBJ databases">
        <title>Draft genome sequences of strains closely related to Aspergillus parafelis and Aspergillus hiratsukae.</title>
        <authorList>
            <person name="Dos Santos R.A.C."/>
            <person name="Rivero-Menendez O."/>
            <person name="Steenwyk J.L."/>
            <person name="Mead M.E."/>
            <person name="Goldman G.H."/>
            <person name="Alastruey-Izquierdo A."/>
            <person name="Rokas A."/>
        </authorList>
    </citation>
    <scope>NUCLEOTIDE SEQUENCE</scope>
    <source>
        <strain evidence="4">CNM-CM5793</strain>
    </source>
</reference>
<evidence type="ECO:0000256" key="3">
    <source>
        <dbReference type="SAM" id="SignalP"/>
    </source>
</evidence>